<dbReference type="Proteomes" id="UP000010310">
    <property type="component" value="Unassembled WGS sequence"/>
</dbReference>
<evidence type="ECO:0000256" key="4">
    <source>
        <dbReference type="HAMAP-Rule" id="MF_00925"/>
    </source>
</evidence>
<organism evidence="6 7">
    <name type="scientific">SAR86 cluster bacterium SAR86E</name>
    <dbReference type="NCBI Taxonomy" id="1208365"/>
    <lineage>
        <taxon>Bacteria</taxon>
        <taxon>Pseudomonadati</taxon>
        <taxon>Pseudomonadota</taxon>
        <taxon>Gammaproteobacteria</taxon>
        <taxon>SAR86 cluster</taxon>
    </lineage>
</organism>
<proteinExistence type="inferred from homology"/>
<dbReference type="GO" id="GO:0043165">
    <property type="term" value="P:Gram-negative-bacterium-type cell outer membrane assembly"/>
    <property type="evidence" value="ECO:0007669"/>
    <property type="project" value="UniProtKB-UniRule"/>
</dbReference>
<sequence precursor="true">MKQLTKTFFIVILCVSGLSNCSTFAPFKVPVLQGNIIEQEDIDQLVKGLTKEQVQYLLGTPLLNSPIHPNRWDYFYSVTVGDKTIGEKKLSLLFNQSNKLDEWTVEESSLTGI</sequence>
<comment type="similarity">
    <text evidence="4">Belongs to the BamE family.</text>
</comment>
<dbReference type="AlphaFoldDB" id="K6H151"/>
<feature type="chain" id="PRO_5009016161" description="Outer membrane protein assembly factor BamE" evidence="4">
    <location>
        <begin position="26"/>
        <end position="113"/>
    </location>
</feature>
<reference evidence="6 7" key="1">
    <citation type="submission" date="2012-09" db="EMBL/GenBank/DDBJ databases">
        <authorList>
            <person name="Dupont C.L."/>
            <person name="Rusch D.B."/>
            <person name="Lombardo M.-J."/>
            <person name="Novotny M."/>
            <person name="Yee-Greenbaum J."/>
            <person name="Laskin R."/>
        </authorList>
    </citation>
    <scope>NUCLEOTIDE SEQUENCE [LARGE SCALE GENOMIC DNA]</scope>
    <source>
        <strain evidence="6">SAR86E</strain>
    </source>
</reference>
<dbReference type="GO" id="GO:1990063">
    <property type="term" value="C:Bam protein complex"/>
    <property type="evidence" value="ECO:0007669"/>
    <property type="project" value="TreeGrafter"/>
</dbReference>
<evidence type="ECO:0000256" key="2">
    <source>
        <dbReference type="ARBA" id="ARBA00023136"/>
    </source>
</evidence>
<accession>K6H151</accession>
<evidence type="ECO:0000256" key="3">
    <source>
        <dbReference type="ARBA" id="ARBA00023237"/>
    </source>
</evidence>
<keyword evidence="1 4" id="KW-0732">Signal</keyword>
<name>K6H151_9GAMM</name>
<comment type="function">
    <text evidence="4">Part of the outer membrane protein assembly complex, which is involved in assembly and insertion of beta-barrel proteins into the outer membrane.</text>
</comment>
<evidence type="ECO:0000313" key="7">
    <source>
        <dbReference type="Proteomes" id="UP000010310"/>
    </source>
</evidence>
<comment type="caution">
    <text evidence="6">The sequence shown here is derived from an EMBL/GenBank/DDBJ whole genome shotgun (WGS) entry which is preliminary data.</text>
</comment>
<dbReference type="InterPro" id="IPR026592">
    <property type="entry name" value="BamE"/>
</dbReference>
<dbReference type="Gene3D" id="3.30.1450.10">
    <property type="match status" value="1"/>
</dbReference>
<evidence type="ECO:0000259" key="5">
    <source>
        <dbReference type="Pfam" id="PF04355"/>
    </source>
</evidence>
<dbReference type="InterPro" id="IPR037873">
    <property type="entry name" value="BamE-like"/>
</dbReference>
<keyword evidence="3 4" id="KW-0998">Cell outer membrane</keyword>
<comment type="subcellular location">
    <subcellularLocation>
        <location evidence="4">Cell outer membrane</location>
    </subcellularLocation>
</comment>
<dbReference type="InterPro" id="IPR007450">
    <property type="entry name" value="BamE_dom"/>
</dbReference>
<dbReference type="PANTHER" id="PTHR37482">
    <property type="entry name" value="OUTER MEMBRANE PROTEIN ASSEMBLY FACTOR BAME"/>
    <property type="match status" value="1"/>
</dbReference>
<dbReference type="PATRIC" id="fig|1208365.4.peg.1063"/>
<dbReference type="HAMAP" id="MF_00925">
    <property type="entry name" value="OM_assembly_BamE"/>
    <property type="match status" value="1"/>
</dbReference>
<dbReference type="PANTHER" id="PTHR37482:SF1">
    <property type="entry name" value="OUTER MEMBRANE PROTEIN ASSEMBLY FACTOR BAME"/>
    <property type="match status" value="1"/>
</dbReference>
<evidence type="ECO:0000256" key="1">
    <source>
        <dbReference type="ARBA" id="ARBA00022729"/>
    </source>
</evidence>
<feature type="domain" description="Outer membrane protein assembly factor BamE" evidence="5">
    <location>
        <begin position="34"/>
        <end position="101"/>
    </location>
</feature>
<dbReference type="EMBL" id="AMWX01000011">
    <property type="protein sequence ID" value="EKO36278.1"/>
    <property type="molecule type" value="Genomic_DNA"/>
</dbReference>
<protein>
    <recommendedName>
        <fullName evidence="4">Outer membrane protein assembly factor BamE</fullName>
    </recommendedName>
</protein>
<dbReference type="STRING" id="1208365.B273_1200"/>
<dbReference type="GO" id="GO:0051205">
    <property type="term" value="P:protein insertion into membrane"/>
    <property type="evidence" value="ECO:0007669"/>
    <property type="project" value="UniProtKB-UniRule"/>
</dbReference>
<keyword evidence="7" id="KW-1185">Reference proteome</keyword>
<comment type="subunit">
    <text evidence="4">Part of the Bam complex.</text>
</comment>
<dbReference type="Pfam" id="PF04355">
    <property type="entry name" value="BamE"/>
    <property type="match status" value="1"/>
</dbReference>
<feature type="signal peptide" evidence="4">
    <location>
        <begin position="1"/>
        <end position="25"/>
    </location>
</feature>
<dbReference type="GO" id="GO:0030674">
    <property type="term" value="F:protein-macromolecule adaptor activity"/>
    <property type="evidence" value="ECO:0007669"/>
    <property type="project" value="TreeGrafter"/>
</dbReference>
<evidence type="ECO:0000313" key="6">
    <source>
        <dbReference type="EMBL" id="EKO36278.1"/>
    </source>
</evidence>
<gene>
    <name evidence="4" type="primary">bamE</name>
    <name evidence="6" type="ORF">B273_1200</name>
</gene>
<keyword evidence="2 4" id="KW-0472">Membrane</keyword>